<feature type="compositionally biased region" description="Low complexity" evidence="1">
    <location>
        <begin position="44"/>
        <end position="54"/>
    </location>
</feature>
<organism evidence="2 3">
    <name type="scientific">Planosporangium thailandense</name>
    <dbReference type="NCBI Taxonomy" id="765197"/>
    <lineage>
        <taxon>Bacteria</taxon>
        <taxon>Bacillati</taxon>
        <taxon>Actinomycetota</taxon>
        <taxon>Actinomycetes</taxon>
        <taxon>Micromonosporales</taxon>
        <taxon>Micromonosporaceae</taxon>
        <taxon>Planosporangium</taxon>
    </lineage>
</organism>
<dbReference type="RefSeq" id="WP_167925677.1">
    <property type="nucleotide sequence ID" value="NZ_JAATVY010000008.1"/>
</dbReference>
<protein>
    <recommendedName>
        <fullName evidence="4">Helix-turn-helix domain-containing protein</fullName>
    </recommendedName>
</protein>
<gene>
    <name evidence="2" type="ORF">HC031_13730</name>
</gene>
<evidence type="ECO:0000313" key="2">
    <source>
        <dbReference type="EMBL" id="NJC70767.1"/>
    </source>
</evidence>
<proteinExistence type="predicted"/>
<sequence length="189" mass="19738">MDTTSGNARVTELTVRAPEGGAIFPQQLPAINLDQLIAALAPPTTTAIEATPTPSEHSDAPAQTEASAPVSADLPASEADGSAPQASSAPQPIVPSPRAGRPSQAKKPARTAPAKKALSRSRQSKAERAAVPAQSATGRRAYRRMPEPAEVLAAYREVGGTTALARHYGVPRHTATGWLRRLRNQGMLD</sequence>
<dbReference type="EMBL" id="JAATVY010000008">
    <property type="protein sequence ID" value="NJC70767.1"/>
    <property type="molecule type" value="Genomic_DNA"/>
</dbReference>
<evidence type="ECO:0000313" key="3">
    <source>
        <dbReference type="Proteomes" id="UP000722989"/>
    </source>
</evidence>
<feature type="region of interest" description="Disordered" evidence="1">
    <location>
        <begin position="44"/>
        <end position="144"/>
    </location>
</feature>
<reference evidence="2 3" key="1">
    <citation type="submission" date="2020-03" db="EMBL/GenBank/DDBJ databases">
        <title>WGS of the type strain of Planosporangium spp.</title>
        <authorList>
            <person name="Thawai C."/>
        </authorList>
    </citation>
    <scope>NUCLEOTIDE SEQUENCE [LARGE SCALE GENOMIC DNA]</scope>
    <source>
        <strain evidence="2 3">TBRC 5610</strain>
    </source>
</reference>
<comment type="caution">
    <text evidence="2">The sequence shown here is derived from an EMBL/GenBank/DDBJ whole genome shotgun (WGS) entry which is preliminary data.</text>
</comment>
<accession>A0ABX0XZV7</accession>
<dbReference type="Proteomes" id="UP000722989">
    <property type="component" value="Unassembled WGS sequence"/>
</dbReference>
<name>A0ABX0XZV7_9ACTN</name>
<evidence type="ECO:0000256" key="1">
    <source>
        <dbReference type="SAM" id="MobiDB-lite"/>
    </source>
</evidence>
<keyword evidence="3" id="KW-1185">Reference proteome</keyword>
<evidence type="ECO:0008006" key="4">
    <source>
        <dbReference type="Google" id="ProtNLM"/>
    </source>
</evidence>